<reference evidence="12 13" key="1">
    <citation type="journal article" date="2015" name="Nature">
        <title>rRNA introns, odd ribosomes, and small enigmatic genomes across a large radiation of phyla.</title>
        <authorList>
            <person name="Brown C.T."/>
            <person name="Hug L.A."/>
            <person name="Thomas B.C."/>
            <person name="Sharon I."/>
            <person name="Castelle C.J."/>
            <person name="Singh A."/>
            <person name="Wilkins M.J."/>
            <person name="Williams K.H."/>
            <person name="Banfield J.F."/>
        </authorList>
    </citation>
    <scope>NUCLEOTIDE SEQUENCE [LARGE SCALE GENOMIC DNA]</scope>
</reference>
<evidence type="ECO:0000256" key="9">
    <source>
        <dbReference type="PROSITE-ProRule" id="PRU01049"/>
    </source>
</evidence>
<dbReference type="EMBL" id="LBWG01000001">
    <property type="protein sequence ID" value="KKR05068.1"/>
    <property type="molecule type" value="Genomic_DNA"/>
</dbReference>
<dbReference type="NCBIfam" id="TIGR00231">
    <property type="entry name" value="small_GTP"/>
    <property type="match status" value="2"/>
</dbReference>
<dbReference type="PRINTS" id="PR00449">
    <property type="entry name" value="RASTRNSFRMNG"/>
</dbReference>
<feature type="binding site" evidence="8">
    <location>
        <begin position="191"/>
        <end position="198"/>
    </location>
    <ligand>
        <name>GTP</name>
        <dbReference type="ChEBI" id="CHEBI:37565"/>
        <label>2</label>
    </ligand>
</feature>
<feature type="binding site" evidence="8">
    <location>
        <begin position="13"/>
        <end position="20"/>
    </location>
    <ligand>
        <name>GTP</name>
        <dbReference type="ChEBI" id="CHEBI:37565"/>
        <label>1</label>
    </ligand>
</feature>
<protein>
    <recommendedName>
        <fullName evidence="2 8">GTPase Der</fullName>
    </recommendedName>
    <alternativeName>
        <fullName evidence="7 8">GTP-binding protein EngA</fullName>
    </alternativeName>
</protein>
<evidence type="ECO:0000256" key="10">
    <source>
        <dbReference type="RuleBase" id="RU004481"/>
    </source>
</evidence>
<comment type="caution">
    <text evidence="12">The sequence shown here is derived from an EMBL/GenBank/DDBJ whole genome shotgun (WGS) entry which is preliminary data.</text>
</comment>
<dbReference type="HAMAP" id="MF_00195">
    <property type="entry name" value="GTPase_Der"/>
    <property type="match status" value="1"/>
</dbReference>
<dbReference type="PANTHER" id="PTHR43834">
    <property type="entry name" value="GTPASE DER"/>
    <property type="match status" value="1"/>
</dbReference>
<feature type="binding site" evidence="8">
    <location>
        <begin position="305"/>
        <end position="308"/>
    </location>
    <ligand>
        <name>GTP</name>
        <dbReference type="ChEBI" id="CHEBI:37565"/>
        <label>2</label>
    </ligand>
</feature>
<dbReference type="GO" id="GO:0043022">
    <property type="term" value="F:ribosome binding"/>
    <property type="evidence" value="ECO:0007669"/>
    <property type="project" value="TreeGrafter"/>
</dbReference>
<dbReference type="Gene3D" id="3.30.300.20">
    <property type="match status" value="1"/>
</dbReference>
<dbReference type="PIRSF" id="PIRSF006485">
    <property type="entry name" value="GTP-binding_EngA"/>
    <property type="match status" value="1"/>
</dbReference>
<dbReference type="InterPro" id="IPR005225">
    <property type="entry name" value="Small_GTP-bd"/>
</dbReference>
<feature type="binding site" evidence="8">
    <location>
        <begin position="123"/>
        <end position="126"/>
    </location>
    <ligand>
        <name>GTP</name>
        <dbReference type="ChEBI" id="CHEBI:37565"/>
        <label>1</label>
    </ligand>
</feature>
<feature type="binding site" evidence="8">
    <location>
        <begin position="238"/>
        <end position="242"/>
    </location>
    <ligand>
        <name>GTP</name>
        <dbReference type="ChEBI" id="CHEBI:37565"/>
        <label>2</label>
    </ligand>
</feature>
<evidence type="ECO:0000256" key="4">
    <source>
        <dbReference type="ARBA" id="ARBA00022737"/>
    </source>
</evidence>
<proteinExistence type="inferred from homology"/>
<keyword evidence="5 8" id="KW-0547">Nucleotide-binding</keyword>
<keyword evidence="6 8" id="KW-0342">GTP-binding</keyword>
<sequence>MNSLQPPVVALVGRTNVGKSTLFNRLLETQKALVSHVAGTTRDRNEGDCLWRGRVIRLIDTGGMDVNLKDEMEKQILKQSEAAVARAELLLFVVDSKSGAMPQEKTFATYLKKTGKPVIVVANKAEKLSERLSVTEAEWRFAGLSEPLPISAIRGTGVGDLLDVIYEKLEEIGKPATDPVETEGIKIAVIGKPNVGKSTLLNAILGEERFITSPIAHTTREPNDMLISVGDKRYIFIDTAGMRKQGKVRKSGGLEAAAVQRNEYAIKFADVTILVIDISEPIGTQEKTLAGLLKQSGSAVIIVANKWDLIEEKTTTTINRFREYIATSIPFLNWAPVLFLSALTKQRVTTLFKEIDRVAENRSITISNQELAGFLVQAQTKHKPMKGKGTTVPKLLGFKQTKSKPPTFDLIMKAKRTDALSVAYMRFLENRLRENFNLVGTPLKIHIRIAKSVSK</sequence>
<feature type="domain" description="EngA-type G" evidence="11">
    <location>
        <begin position="7"/>
        <end position="173"/>
    </location>
</feature>
<keyword evidence="4 10" id="KW-0677">Repeat</keyword>
<dbReference type="NCBIfam" id="TIGR03594">
    <property type="entry name" value="GTPase_EngA"/>
    <property type="match status" value="1"/>
</dbReference>
<dbReference type="Proteomes" id="UP000033935">
    <property type="component" value="Unassembled WGS sequence"/>
</dbReference>
<dbReference type="InterPro" id="IPR027417">
    <property type="entry name" value="P-loop_NTPase"/>
</dbReference>
<dbReference type="PANTHER" id="PTHR43834:SF6">
    <property type="entry name" value="GTPASE DER"/>
    <property type="match status" value="1"/>
</dbReference>
<dbReference type="GO" id="GO:0042254">
    <property type="term" value="P:ribosome biogenesis"/>
    <property type="evidence" value="ECO:0007669"/>
    <property type="project" value="UniProtKB-KW"/>
</dbReference>
<feature type="binding site" evidence="8">
    <location>
        <begin position="60"/>
        <end position="64"/>
    </location>
    <ligand>
        <name>GTP</name>
        <dbReference type="ChEBI" id="CHEBI:37565"/>
        <label>1</label>
    </ligand>
</feature>
<evidence type="ECO:0000256" key="1">
    <source>
        <dbReference type="ARBA" id="ARBA00008279"/>
    </source>
</evidence>
<organism evidence="12 13">
    <name type="scientific">Candidatus Uhrbacteria bacterium GW2011_GWF2_39_13</name>
    <dbReference type="NCBI Taxonomy" id="1618995"/>
    <lineage>
        <taxon>Bacteria</taxon>
        <taxon>Candidatus Uhriibacteriota</taxon>
    </lineage>
</organism>
<evidence type="ECO:0000259" key="11">
    <source>
        <dbReference type="PROSITE" id="PS51712"/>
    </source>
</evidence>
<evidence type="ECO:0000313" key="12">
    <source>
        <dbReference type="EMBL" id="KKR05068.1"/>
    </source>
</evidence>
<dbReference type="InterPro" id="IPR003593">
    <property type="entry name" value="AAA+_ATPase"/>
</dbReference>
<dbReference type="InterPro" id="IPR032859">
    <property type="entry name" value="KH_dom-like"/>
</dbReference>
<dbReference type="PATRIC" id="fig|1618995.3.peg.29"/>
<dbReference type="Gene3D" id="3.40.50.300">
    <property type="entry name" value="P-loop containing nucleotide triphosphate hydrolases"/>
    <property type="match status" value="2"/>
</dbReference>
<evidence type="ECO:0000256" key="6">
    <source>
        <dbReference type="ARBA" id="ARBA00023134"/>
    </source>
</evidence>
<dbReference type="Pfam" id="PF01926">
    <property type="entry name" value="MMR_HSR1"/>
    <property type="match status" value="2"/>
</dbReference>
<evidence type="ECO:0000256" key="7">
    <source>
        <dbReference type="ARBA" id="ARBA00032345"/>
    </source>
</evidence>
<evidence type="ECO:0000256" key="8">
    <source>
        <dbReference type="HAMAP-Rule" id="MF_00195"/>
    </source>
</evidence>
<dbReference type="Pfam" id="PF14714">
    <property type="entry name" value="KH_dom-like"/>
    <property type="match status" value="1"/>
</dbReference>
<accession>A0A0G0MPK8</accession>
<dbReference type="InterPro" id="IPR031166">
    <property type="entry name" value="G_ENGA"/>
</dbReference>
<evidence type="ECO:0000256" key="5">
    <source>
        <dbReference type="ARBA" id="ARBA00022741"/>
    </source>
</evidence>
<comment type="subunit">
    <text evidence="8">Associates with the 50S ribosomal subunit.</text>
</comment>
<keyword evidence="3 8" id="KW-0690">Ribosome biogenesis</keyword>
<feature type="domain" description="EngA-type G" evidence="11">
    <location>
        <begin position="185"/>
        <end position="363"/>
    </location>
</feature>
<evidence type="ECO:0000313" key="13">
    <source>
        <dbReference type="Proteomes" id="UP000033935"/>
    </source>
</evidence>
<evidence type="ECO:0000256" key="2">
    <source>
        <dbReference type="ARBA" id="ARBA00020953"/>
    </source>
</evidence>
<dbReference type="CDD" id="cd01894">
    <property type="entry name" value="EngA1"/>
    <property type="match status" value="1"/>
</dbReference>
<dbReference type="PROSITE" id="PS51712">
    <property type="entry name" value="G_ENGA"/>
    <property type="match status" value="2"/>
</dbReference>
<comment type="function">
    <text evidence="8 10">GTPase that plays an essential role in the late steps of ribosome biogenesis.</text>
</comment>
<dbReference type="CDD" id="cd01895">
    <property type="entry name" value="EngA2"/>
    <property type="match status" value="1"/>
</dbReference>
<dbReference type="AlphaFoldDB" id="A0A0G0MPK8"/>
<dbReference type="InterPro" id="IPR015946">
    <property type="entry name" value="KH_dom-like_a/b"/>
</dbReference>
<name>A0A0G0MPK8_9BACT</name>
<dbReference type="SMART" id="SM00382">
    <property type="entry name" value="AAA"/>
    <property type="match status" value="2"/>
</dbReference>
<comment type="similarity">
    <text evidence="1 8 9 10">Belongs to the TRAFAC class TrmE-Era-EngA-EngB-Septin-like GTPase superfamily. EngA (Der) GTPase family.</text>
</comment>
<dbReference type="InterPro" id="IPR006073">
    <property type="entry name" value="GTP-bd"/>
</dbReference>
<dbReference type="InterPro" id="IPR016484">
    <property type="entry name" value="GTPase_Der"/>
</dbReference>
<gene>
    <name evidence="8" type="primary">der</name>
    <name evidence="12" type="ORF">UT30_C0001G0027</name>
</gene>
<dbReference type="SUPFAM" id="SSF52540">
    <property type="entry name" value="P-loop containing nucleoside triphosphate hydrolases"/>
    <property type="match status" value="2"/>
</dbReference>
<evidence type="ECO:0000256" key="3">
    <source>
        <dbReference type="ARBA" id="ARBA00022517"/>
    </source>
</evidence>
<dbReference type="GO" id="GO:0005525">
    <property type="term" value="F:GTP binding"/>
    <property type="evidence" value="ECO:0007669"/>
    <property type="project" value="UniProtKB-UniRule"/>
</dbReference>